<evidence type="ECO:0000313" key="2">
    <source>
        <dbReference type="Proteomes" id="UP001153636"/>
    </source>
</evidence>
<dbReference type="AlphaFoldDB" id="A0A9P0D365"/>
<accession>A0A9P0D365</accession>
<dbReference type="Proteomes" id="UP001153636">
    <property type="component" value="Chromosome 5"/>
</dbReference>
<reference evidence="1" key="1">
    <citation type="submission" date="2022-01" db="EMBL/GenBank/DDBJ databases">
        <authorList>
            <person name="King R."/>
        </authorList>
    </citation>
    <scope>NUCLEOTIDE SEQUENCE</scope>
</reference>
<evidence type="ECO:0000313" key="1">
    <source>
        <dbReference type="EMBL" id="CAH1110455.1"/>
    </source>
</evidence>
<dbReference type="EMBL" id="OV651817">
    <property type="protein sequence ID" value="CAH1110455.1"/>
    <property type="molecule type" value="Genomic_DNA"/>
</dbReference>
<name>A0A9P0D365_9CUCU</name>
<protein>
    <submittedName>
        <fullName evidence="1">Uncharacterized protein</fullName>
    </submittedName>
</protein>
<proteinExistence type="predicted"/>
<gene>
    <name evidence="1" type="ORF">PSYICH_LOCUS10907</name>
</gene>
<sequence>MRYISAFDYESSRFKIITLPASNRVDLVYHFQTHYGAKYDIKVSTNFPGSKATEAVTYKVPNFLQPYKVRVTSNPEAGAFMIYWQEPYLPYFIDRLYYEVYIYRGFNISTDYEKYYVTRPVLVYKGNESLYTFSIGSVSYDGQYRSLLTDPIVADIYGEVHELNI</sequence>
<keyword evidence="2" id="KW-1185">Reference proteome</keyword>
<organism evidence="1 2">
    <name type="scientific">Psylliodes chrysocephalus</name>
    <dbReference type="NCBI Taxonomy" id="3402493"/>
    <lineage>
        <taxon>Eukaryota</taxon>
        <taxon>Metazoa</taxon>
        <taxon>Ecdysozoa</taxon>
        <taxon>Arthropoda</taxon>
        <taxon>Hexapoda</taxon>
        <taxon>Insecta</taxon>
        <taxon>Pterygota</taxon>
        <taxon>Neoptera</taxon>
        <taxon>Endopterygota</taxon>
        <taxon>Coleoptera</taxon>
        <taxon>Polyphaga</taxon>
        <taxon>Cucujiformia</taxon>
        <taxon>Chrysomeloidea</taxon>
        <taxon>Chrysomelidae</taxon>
        <taxon>Galerucinae</taxon>
        <taxon>Alticini</taxon>
        <taxon>Psylliodes</taxon>
    </lineage>
</organism>
<dbReference type="OrthoDB" id="6775813at2759"/>